<gene>
    <name evidence="1" type="ORF">MPDQ_003242</name>
</gene>
<dbReference type="Proteomes" id="UP000319663">
    <property type="component" value="Unassembled WGS sequence"/>
</dbReference>
<evidence type="ECO:0000313" key="2">
    <source>
        <dbReference type="Proteomes" id="UP000319663"/>
    </source>
</evidence>
<sequence length="222" mass="24390">MQNPTSAPPPYGLQHHTQYDIYKSTFSRHYDITTADGRPLFHGEVSTFTPGKPDLTLHTGTSDKGPVVATSKFGFIDSFKVVLKGPSGIYSDQCESMTKGSFWTGQYRWAMTLQFSPSHPVTRREFIWKRTRHEAVDGRTASVFQFNYKLVDAQTDQLLAVFTSSWSMRKCGMLQINVQYGKDFETMAFITCLSLYERARRQNGASAGASAGGGGGGGGGGA</sequence>
<comment type="caution">
    <text evidence="1">The sequence shown here is derived from an EMBL/GenBank/DDBJ whole genome shotgun (WGS) entry which is preliminary data.</text>
</comment>
<keyword evidence="2" id="KW-1185">Reference proteome</keyword>
<dbReference type="EMBL" id="VIFY01000208">
    <property type="protein sequence ID" value="TQB68548.1"/>
    <property type="molecule type" value="Genomic_DNA"/>
</dbReference>
<dbReference type="AlphaFoldDB" id="A0A507QJ77"/>
<proteinExistence type="predicted"/>
<name>A0A507QJ77_MONPU</name>
<dbReference type="STRING" id="5098.A0A507QJ77"/>
<protein>
    <submittedName>
        <fullName evidence="1">Uncharacterized protein</fullName>
    </submittedName>
</protein>
<evidence type="ECO:0000313" key="1">
    <source>
        <dbReference type="EMBL" id="TQB68548.1"/>
    </source>
</evidence>
<accession>A0A507QJ77</accession>
<reference evidence="1 2" key="1">
    <citation type="submission" date="2019-06" db="EMBL/GenBank/DDBJ databases">
        <title>Wine fermentation using esterase from Monascus purpureus.</title>
        <authorList>
            <person name="Geng C."/>
            <person name="Zhang Y."/>
        </authorList>
    </citation>
    <scope>NUCLEOTIDE SEQUENCE [LARGE SCALE GENOMIC DNA]</scope>
    <source>
        <strain evidence="1">HQ1</strain>
    </source>
</reference>
<organism evidence="1 2">
    <name type="scientific">Monascus purpureus</name>
    <name type="common">Red mold</name>
    <name type="synonym">Monascus anka</name>
    <dbReference type="NCBI Taxonomy" id="5098"/>
    <lineage>
        <taxon>Eukaryota</taxon>
        <taxon>Fungi</taxon>
        <taxon>Dikarya</taxon>
        <taxon>Ascomycota</taxon>
        <taxon>Pezizomycotina</taxon>
        <taxon>Eurotiomycetes</taxon>
        <taxon>Eurotiomycetidae</taxon>
        <taxon>Eurotiales</taxon>
        <taxon>Aspergillaceae</taxon>
        <taxon>Monascus</taxon>
    </lineage>
</organism>